<evidence type="ECO:0000256" key="3">
    <source>
        <dbReference type="ARBA" id="ARBA00023125"/>
    </source>
</evidence>
<evidence type="ECO:0000256" key="5">
    <source>
        <dbReference type="ARBA" id="ARBA00023163"/>
    </source>
</evidence>
<protein>
    <recommendedName>
        <fullName evidence="8">Floral homeotic protein AGAMOUS</fullName>
    </recommendedName>
</protein>
<dbReference type="GO" id="GO:0005634">
    <property type="term" value="C:nucleus"/>
    <property type="evidence" value="ECO:0007669"/>
    <property type="project" value="UniProtKB-SubCell"/>
</dbReference>
<name>A0AA88UZK1_9ASTE</name>
<dbReference type="InterPro" id="IPR033896">
    <property type="entry name" value="MEF2-like_N"/>
</dbReference>
<feature type="domain" description="MADS-box" evidence="9">
    <location>
        <begin position="18"/>
        <end position="78"/>
    </location>
</feature>
<reference evidence="10" key="1">
    <citation type="submission" date="2022-12" db="EMBL/GenBank/DDBJ databases">
        <title>Draft genome assemblies for two species of Escallonia (Escalloniales).</title>
        <authorList>
            <person name="Chanderbali A."/>
            <person name="Dervinis C."/>
            <person name="Anghel I."/>
            <person name="Soltis D."/>
            <person name="Soltis P."/>
            <person name="Zapata F."/>
        </authorList>
    </citation>
    <scope>NUCLEOTIDE SEQUENCE</scope>
    <source>
        <strain evidence="10">UCBG64.0493</strain>
        <tissue evidence="10">Leaf</tissue>
    </source>
</reference>
<dbReference type="Gene3D" id="3.40.1810.10">
    <property type="entry name" value="Transcription factor, MADS-box"/>
    <property type="match status" value="1"/>
</dbReference>
<dbReference type="SUPFAM" id="SSF55455">
    <property type="entry name" value="SRF-like"/>
    <property type="match status" value="1"/>
</dbReference>
<dbReference type="PROSITE" id="PS00350">
    <property type="entry name" value="MADS_BOX_1"/>
    <property type="match status" value="1"/>
</dbReference>
<organism evidence="10 11">
    <name type="scientific">Escallonia herrerae</name>
    <dbReference type="NCBI Taxonomy" id="1293975"/>
    <lineage>
        <taxon>Eukaryota</taxon>
        <taxon>Viridiplantae</taxon>
        <taxon>Streptophyta</taxon>
        <taxon>Embryophyta</taxon>
        <taxon>Tracheophyta</taxon>
        <taxon>Spermatophyta</taxon>
        <taxon>Magnoliopsida</taxon>
        <taxon>eudicotyledons</taxon>
        <taxon>Gunneridae</taxon>
        <taxon>Pentapetalae</taxon>
        <taxon>asterids</taxon>
        <taxon>campanulids</taxon>
        <taxon>Escalloniales</taxon>
        <taxon>Escalloniaceae</taxon>
        <taxon>Escallonia</taxon>
    </lineage>
</organism>
<dbReference type="GO" id="GO:0000977">
    <property type="term" value="F:RNA polymerase II transcription regulatory region sequence-specific DNA binding"/>
    <property type="evidence" value="ECO:0007669"/>
    <property type="project" value="InterPro"/>
</dbReference>
<dbReference type="SMART" id="SM00432">
    <property type="entry name" value="MADS"/>
    <property type="match status" value="1"/>
</dbReference>
<keyword evidence="2" id="KW-0805">Transcription regulation</keyword>
<dbReference type="InterPro" id="IPR050142">
    <property type="entry name" value="MADS-box/MEF2_TF"/>
</dbReference>
<feature type="non-terminal residue" evidence="10">
    <location>
        <position position="1"/>
    </location>
</feature>
<dbReference type="FunFam" id="3.40.1810.10:FF:000009">
    <property type="entry name" value="agamous-like MADS-box protein AGL11"/>
    <property type="match status" value="1"/>
</dbReference>
<dbReference type="GO" id="GO:0048608">
    <property type="term" value="P:reproductive structure development"/>
    <property type="evidence" value="ECO:0007669"/>
    <property type="project" value="UniProtKB-ARBA"/>
</dbReference>
<dbReference type="GO" id="GO:0045944">
    <property type="term" value="P:positive regulation of transcription by RNA polymerase II"/>
    <property type="evidence" value="ECO:0007669"/>
    <property type="project" value="InterPro"/>
</dbReference>
<keyword evidence="4" id="KW-0010">Activator</keyword>
<dbReference type="PANTHER" id="PTHR48019">
    <property type="entry name" value="SERUM RESPONSE FACTOR HOMOLOG"/>
    <property type="match status" value="1"/>
</dbReference>
<evidence type="ECO:0000256" key="7">
    <source>
        <dbReference type="ARBA" id="ARBA00053580"/>
    </source>
</evidence>
<dbReference type="EMBL" id="JAVXUP010003462">
    <property type="protein sequence ID" value="KAK2998887.1"/>
    <property type="molecule type" value="Genomic_DNA"/>
</dbReference>
<accession>A0AA88UZK1</accession>
<dbReference type="Proteomes" id="UP001188597">
    <property type="component" value="Unassembled WGS sequence"/>
</dbReference>
<sequence length="259" mass="29533">ATMEFQDHSGDLSPQRKLGRGKIEIKRIENTTNRQVTFCKRRNGLLKKAYELSVLCDAEVALIVFSTRGRLYEYANNSVKGTIERYKKACADPPNSGSISEANAQHYQQEANKLRGLINSIQNSNRSLTSTSLLKLQNELLFAEIEYMQKRVSFDFSYDSLQSGTIMDSFLITGPLVTKLFGMQEIDLHNNNQYLRAKIAENERAQQHHHQQQMNLMPGSSDYELVPPQPYDARNYLQVNGLEPSNHYSRGDQTPLQLV</sequence>
<evidence type="ECO:0000256" key="8">
    <source>
        <dbReference type="ARBA" id="ARBA00070139"/>
    </source>
</evidence>
<dbReference type="PROSITE" id="PS50066">
    <property type="entry name" value="MADS_BOX_2"/>
    <property type="match status" value="1"/>
</dbReference>
<dbReference type="CDD" id="cd00265">
    <property type="entry name" value="MADS_MEF2_like"/>
    <property type="match status" value="1"/>
</dbReference>
<comment type="subcellular location">
    <subcellularLocation>
        <location evidence="1">Nucleus</location>
    </subcellularLocation>
</comment>
<evidence type="ECO:0000256" key="4">
    <source>
        <dbReference type="ARBA" id="ARBA00023159"/>
    </source>
</evidence>
<dbReference type="GO" id="GO:0046983">
    <property type="term" value="F:protein dimerization activity"/>
    <property type="evidence" value="ECO:0007669"/>
    <property type="project" value="InterPro"/>
</dbReference>
<keyword evidence="5" id="KW-0804">Transcription</keyword>
<dbReference type="AlphaFoldDB" id="A0AA88UZK1"/>
<dbReference type="InterPro" id="IPR036879">
    <property type="entry name" value="TF_MADSbox_sf"/>
</dbReference>
<proteinExistence type="predicted"/>
<evidence type="ECO:0000256" key="2">
    <source>
        <dbReference type="ARBA" id="ARBA00023015"/>
    </source>
</evidence>
<keyword evidence="6" id="KW-0539">Nucleus</keyword>
<keyword evidence="3" id="KW-0238">DNA-binding</keyword>
<dbReference type="Pfam" id="PF00319">
    <property type="entry name" value="SRF-TF"/>
    <property type="match status" value="1"/>
</dbReference>
<dbReference type="InterPro" id="IPR002100">
    <property type="entry name" value="TF_MADSbox"/>
</dbReference>
<evidence type="ECO:0000313" key="10">
    <source>
        <dbReference type="EMBL" id="KAK2998887.1"/>
    </source>
</evidence>
<comment type="caution">
    <text evidence="10">The sequence shown here is derived from an EMBL/GenBank/DDBJ whole genome shotgun (WGS) entry which is preliminary data.</text>
</comment>
<evidence type="ECO:0000259" key="9">
    <source>
        <dbReference type="PROSITE" id="PS50066"/>
    </source>
</evidence>
<dbReference type="PRINTS" id="PR00404">
    <property type="entry name" value="MADSDOMAIN"/>
</dbReference>
<keyword evidence="11" id="KW-1185">Reference proteome</keyword>
<dbReference type="GO" id="GO:0009791">
    <property type="term" value="P:post-embryonic development"/>
    <property type="evidence" value="ECO:0007669"/>
    <property type="project" value="UniProtKB-ARBA"/>
</dbReference>
<comment type="function">
    <text evidence="7">Probable transcription factor involved in regulating genes that determines stamen and carpel development in wild-type flowers.</text>
</comment>
<evidence type="ECO:0000256" key="6">
    <source>
        <dbReference type="ARBA" id="ARBA00023242"/>
    </source>
</evidence>
<gene>
    <name evidence="10" type="ORF">RJ639_023066</name>
</gene>
<evidence type="ECO:0000313" key="11">
    <source>
        <dbReference type="Proteomes" id="UP001188597"/>
    </source>
</evidence>
<evidence type="ECO:0000256" key="1">
    <source>
        <dbReference type="ARBA" id="ARBA00004123"/>
    </source>
</evidence>